<accession>I4BAI8</accession>
<gene>
    <name evidence="1" type="ordered locus">Turpa_3661</name>
</gene>
<dbReference type="AlphaFoldDB" id="I4BAI8"/>
<proteinExistence type="predicted"/>
<keyword evidence="2" id="KW-1185">Reference proteome</keyword>
<evidence type="ECO:0000313" key="2">
    <source>
        <dbReference type="Proteomes" id="UP000006048"/>
    </source>
</evidence>
<dbReference type="STRING" id="869212.Turpa_3661"/>
<dbReference type="EMBL" id="CP002959">
    <property type="protein sequence ID" value="AFM14295.1"/>
    <property type="molecule type" value="Genomic_DNA"/>
</dbReference>
<reference evidence="1 2" key="1">
    <citation type="submission" date="2012-06" db="EMBL/GenBank/DDBJ databases">
        <title>The complete chromosome of genome of Turneriella parva DSM 21527.</title>
        <authorList>
            <consortium name="US DOE Joint Genome Institute (JGI-PGF)"/>
            <person name="Lucas S."/>
            <person name="Han J."/>
            <person name="Lapidus A."/>
            <person name="Bruce D."/>
            <person name="Goodwin L."/>
            <person name="Pitluck S."/>
            <person name="Peters L."/>
            <person name="Kyrpides N."/>
            <person name="Mavromatis K."/>
            <person name="Ivanova N."/>
            <person name="Mikhailova N."/>
            <person name="Chertkov O."/>
            <person name="Detter J.C."/>
            <person name="Tapia R."/>
            <person name="Han C."/>
            <person name="Land M."/>
            <person name="Hauser L."/>
            <person name="Markowitz V."/>
            <person name="Cheng J.-F."/>
            <person name="Hugenholtz P."/>
            <person name="Woyke T."/>
            <person name="Wu D."/>
            <person name="Gronow S."/>
            <person name="Wellnitz S."/>
            <person name="Brambilla E."/>
            <person name="Klenk H.-P."/>
            <person name="Eisen J.A."/>
        </authorList>
    </citation>
    <scope>NUCLEOTIDE SEQUENCE [LARGE SCALE GENOMIC DNA]</scope>
    <source>
        <strain evidence="2">ATCC BAA-1111 / DSM 21527 / NCTC 11395 / H</strain>
    </source>
</reference>
<name>I4BAI8_TURPD</name>
<dbReference type="HOGENOM" id="CLU_2653456_0_0_12"/>
<sequence>MLEQLLVITTAILTATSKKSSDTQTLGLRLNRLNARRMRTIEQAAAGEPLKAGDKTRAELIHYFDRLAETKVRSRI</sequence>
<evidence type="ECO:0000313" key="1">
    <source>
        <dbReference type="EMBL" id="AFM14295.1"/>
    </source>
</evidence>
<dbReference type="Proteomes" id="UP000006048">
    <property type="component" value="Chromosome"/>
</dbReference>
<organism evidence="1 2">
    <name type="scientific">Turneriella parva (strain ATCC BAA-1111 / DSM 21527 / NCTC 11395 / H)</name>
    <name type="common">Leptospira parva</name>
    <dbReference type="NCBI Taxonomy" id="869212"/>
    <lineage>
        <taxon>Bacteria</taxon>
        <taxon>Pseudomonadati</taxon>
        <taxon>Spirochaetota</taxon>
        <taxon>Spirochaetia</taxon>
        <taxon>Leptospirales</taxon>
        <taxon>Leptospiraceae</taxon>
        <taxon>Turneriella</taxon>
    </lineage>
</organism>
<dbReference type="RefSeq" id="WP_014804772.1">
    <property type="nucleotide sequence ID" value="NC_018020.1"/>
</dbReference>
<dbReference type="KEGG" id="tpx:Turpa_3661"/>
<protein>
    <submittedName>
        <fullName evidence="1">Uncharacterized protein</fullName>
    </submittedName>
</protein>